<evidence type="ECO:0000259" key="2">
    <source>
        <dbReference type="SMART" id="SM00470"/>
    </source>
</evidence>
<dbReference type="PANTHER" id="PTHR33375:SF1">
    <property type="entry name" value="CHROMOSOME-PARTITIONING PROTEIN PARB-RELATED"/>
    <property type="match status" value="1"/>
</dbReference>
<dbReference type="RefSeq" id="WP_058525917.1">
    <property type="nucleotide sequence ID" value="NZ_CAAAHY010000008.1"/>
</dbReference>
<dbReference type="GO" id="GO:0007059">
    <property type="term" value="P:chromosome segregation"/>
    <property type="evidence" value="ECO:0007669"/>
    <property type="project" value="TreeGrafter"/>
</dbReference>
<dbReference type="EMBL" id="LNYA01000018">
    <property type="protein sequence ID" value="KTC98579.1"/>
    <property type="molecule type" value="Genomic_DNA"/>
</dbReference>
<evidence type="ECO:0000256" key="1">
    <source>
        <dbReference type="ARBA" id="ARBA00006295"/>
    </source>
</evidence>
<dbReference type="SUPFAM" id="SSF109709">
    <property type="entry name" value="KorB DNA-binding domain-like"/>
    <property type="match status" value="1"/>
</dbReference>
<dbReference type="AlphaFoldDB" id="A0A0W0TS66"/>
<dbReference type="PATRIC" id="fig|448.7.peg.777"/>
<dbReference type="GO" id="GO:0005694">
    <property type="term" value="C:chromosome"/>
    <property type="evidence" value="ECO:0007669"/>
    <property type="project" value="TreeGrafter"/>
</dbReference>
<dbReference type="InterPro" id="IPR036086">
    <property type="entry name" value="ParB/Sulfiredoxin_sf"/>
</dbReference>
<evidence type="ECO:0000313" key="4">
    <source>
        <dbReference type="Proteomes" id="UP000054773"/>
    </source>
</evidence>
<dbReference type="GO" id="GO:0003677">
    <property type="term" value="F:DNA binding"/>
    <property type="evidence" value="ECO:0007669"/>
    <property type="project" value="InterPro"/>
</dbReference>
<accession>A0A0W0TS66</accession>
<keyword evidence="4" id="KW-1185">Reference proteome</keyword>
<dbReference type="NCBIfam" id="TIGR00180">
    <property type="entry name" value="parB_part"/>
    <property type="match status" value="1"/>
</dbReference>
<dbReference type="SUPFAM" id="SSF110849">
    <property type="entry name" value="ParB/Sulfiredoxin"/>
    <property type="match status" value="1"/>
</dbReference>
<dbReference type="InterPro" id="IPR004437">
    <property type="entry name" value="ParB/RepB/Spo0J"/>
</dbReference>
<dbReference type="SMART" id="SM00470">
    <property type="entry name" value="ParB"/>
    <property type="match status" value="1"/>
</dbReference>
<comment type="similarity">
    <text evidence="1">Belongs to the ParB family.</text>
</comment>
<protein>
    <submittedName>
        <fullName evidence="3">Chromosome partitioning protein ParB</fullName>
    </submittedName>
</protein>
<dbReference type="Pfam" id="PF02195">
    <property type="entry name" value="ParB_N"/>
    <property type="match status" value="1"/>
</dbReference>
<dbReference type="PANTHER" id="PTHR33375">
    <property type="entry name" value="CHROMOSOME-PARTITIONING PROTEIN PARB-RELATED"/>
    <property type="match status" value="1"/>
</dbReference>
<dbReference type="OrthoDB" id="7908920at2"/>
<dbReference type="InterPro" id="IPR003115">
    <property type="entry name" value="ParB_N"/>
</dbReference>
<dbReference type="InterPro" id="IPR037972">
    <property type="entry name" value="RepB_N"/>
</dbReference>
<dbReference type="Proteomes" id="UP000054773">
    <property type="component" value="Unassembled WGS sequence"/>
</dbReference>
<evidence type="ECO:0000313" key="3">
    <source>
        <dbReference type="EMBL" id="KTC98579.1"/>
    </source>
</evidence>
<dbReference type="Gene3D" id="1.10.10.2830">
    <property type="match status" value="1"/>
</dbReference>
<sequence>MQSYSLSEILCERMQNAEEELGFVERIIQLNCNEIDTWEFRDRKAFEIGNIEELAFSIKHKGQCQPIVVVRASDEFRPKSDPSAKYIVIAGYRRWSACKLYNIPVKAVLKDLTFNQAISVLVSENEKENVSDYSKGMFYTTLLCTEKITQEQLSDKLGLSSSVLSNYLAFAQVPHEIWNAVGDLSHVSAKTASVIRAIAKKGTIYIEVLCEIGDKIAKGFGEKRIKEAVEEQLDKKLKRAPIDKFNNHRFNYRGKQLMTLHRGTIKLSNTLVQHEHYDDLVANLEKLLADFADFYINK</sequence>
<name>A0A0W0TS66_LEGER</name>
<dbReference type="InterPro" id="IPR050336">
    <property type="entry name" value="Chromosome_partition/occlusion"/>
</dbReference>
<dbReference type="CDD" id="cd16405">
    <property type="entry name" value="RepB_like_N"/>
    <property type="match status" value="1"/>
</dbReference>
<proteinExistence type="inferred from homology"/>
<gene>
    <name evidence="3" type="primary">parB_1</name>
    <name evidence="3" type="ORF">Lery_0743</name>
</gene>
<comment type="caution">
    <text evidence="3">The sequence shown here is derived from an EMBL/GenBank/DDBJ whole genome shotgun (WGS) entry which is preliminary data.</text>
</comment>
<organism evidence="3 4">
    <name type="scientific">Legionella erythra</name>
    <dbReference type="NCBI Taxonomy" id="448"/>
    <lineage>
        <taxon>Bacteria</taxon>
        <taxon>Pseudomonadati</taxon>
        <taxon>Pseudomonadota</taxon>
        <taxon>Gammaproteobacteria</taxon>
        <taxon>Legionellales</taxon>
        <taxon>Legionellaceae</taxon>
        <taxon>Legionella</taxon>
    </lineage>
</organism>
<dbReference type="Gene3D" id="3.90.1530.30">
    <property type="match status" value="1"/>
</dbReference>
<reference evidence="3 4" key="1">
    <citation type="submission" date="2015-11" db="EMBL/GenBank/DDBJ databases">
        <title>Genomic analysis of 38 Legionella species identifies large and diverse effector repertoires.</title>
        <authorList>
            <person name="Burstein D."/>
            <person name="Amaro F."/>
            <person name="Zusman T."/>
            <person name="Lifshitz Z."/>
            <person name="Cohen O."/>
            <person name="Gilbert J.A."/>
            <person name="Pupko T."/>
            <person name="Shuman H.A."/>
            <person name="Segal G."/>
        </authorList>
    </citation>
    <scope>NUCLEOTIDE SEQUENCE [LARGE SCALE GENOMIC DNA]</scope>
    <source>
        <strain evidence="3 4">SE-32A-C8</strain>
    </source>
</reference>
<feature type="domain" description="ParB-like N-terminal" evidence="2">
    <location>
        <begin position="28"/>
        <end position="126"/>
    </location>
</feature>
<dbReference type="STRING" id="448.Lery_0743"/>